<accession>A0A2I1HQ88</accession>
<evidence type="ECO:0000313" key="2">
    <source>
        <dbReference type="Proteomes" id="UP000234323"/>
    </source>
</evidence>
<organism evidence="1 2">
    <name type="scientific">Rhizophagus irregularis</name>
    <dbReference type="NCBI Taxonomy" id="588596"/>
    <lineage>
        <taxon>Eukaryota</taxon>
        <taxon>Fungi</taxon>
        <taxon>Fungi incertae sedis</taxon>
        <taxon>Mucoromycota</taxon>
        <taxon>Glomeromycotina</taxon>
        <taxon>Glomeromycetes</taxon>
        <taxon>Glomerales</taxon>
        <taxon>Glomeraceae</taxon>
        <taxon>Rhizophagus</taxon>
    </lineage>
</organism>
<keyword evidence="2" id="KW-1185">Reference proteome</keyword>
<reference evidence="1 2" key="1">
    <citation type="submission" date="2015-10" db="EMBL/GenBank/DDBJ databases">
        <title>Genome analyses suggest a sexual origin of heterokaryosis in a supposedly ancient asexual fungus.</title>
        <authorList>
            <person name="Ropars J."/>
            <person name="Sedzielewska K."/>
            <person name="Noel J."/>
            <person name="Charron P."/>
            <person name="Farinelli L."/>
            <person name="Marton T."/>
            <person name="Kruger M."/>
            <person name="Pelin A."/>
            <person name="Brachmann A."/>
            <person name="Corradi N."/>
        </authorList>
    </citation>
    <scope>NUCLEOTIDE SEQUENCE [LARGE SCALE GENOMIC DNA]</scope>
    <source>
        <strain evidence="1 2">A4</strain>
    </source>
</reference>
<dbReference type="Proteomes" id="UP000234323">
    <property type="component" value="Unassembled WGS sequence"/>
</dbReference>
<dbReference type="EMBL" id="LLXI01004879">
    <property type="protein sequence ID" value="PKY61049.1"/>
    <property type="molecule type" value="Genomic_DNA"/>
</dbReference>
<proteinExistence type="predicted"/>
<evidence type="ECO:0000313" key="1">
    <source>
        <dbReference type="EMBL" id="PKY61049.1"/>
    </source>
</evidence>
<name>A0A2I1HQ88_9GLOM</name>
<gene>
    <name evidence="1" type="ORF">RhiirA4_485509</name>
</gene>
<comment type="caution">
    <text evidence="1">The sequence shown here is derived from an EMBL/GenBank/DDBJ whole genome shotgun (WGS) entry which is preliminary data.</text>
</comment>
<protein>
    <submittedName>
        <fullName evidence="1">Uncharacterized protein</fullName>
    </submittedName>
</protein>
<sequence>MTINNNIKSDFYHISFTNVLSVDNLWDLSQDNHYLTFIDFIKGFIPLALSDYLKSLSLNNKVVLTIIGDLHNFTYNEIMNNIWKPRCELQVAFEKGLSVTKKKKLDSHSKNLYNSSFIFTNK</sequence>
<dbReference type="AlphaFoldDB" id="A0A2I1HQ88"/>